<keyword evidence="2" id="KW-0812">Transmembrane</keyword>
<accession>A0A919U035</accession>
<evidence type="ECO:0000256" key="1">
    <source>
        <dbReference type="SAM" id="MobiDB-lite"/>
    </source>
</evidence>
<evidence type="ECO:0000313" key="3">
    <source>
        <dbReference type="EMBL" id="GIF26900.1"/>
    </source>
</evidence>
<evidence type="ECO:0000256" key="2">
    <source>
        <dbReference type="SAM" id="Phobius"/>
    </source>
</evidence>
<reference evidence="3" key="1">
    <citation type="submission" date="2021-01" db="EMBL/GenBank/DDBJ databases">
        <title>Whole genome shotgun sequence of Actinoplanes tereljensis NBRC 105297.</title>
        <authorList>
            <person name="Komaki H."/>
            <person name="Tamura T."/>
        </authorList>
    </citation>
    <scope>NUCLEOTIDE SEQUENCE</scope>
    <source>
        <strain evidence="3">NBRC 105297</strain>
    </source>
</reference>
<feature type="compositionally biased region" description="Basic and acidic residues" evidence="1">
    <location>
        <begin position="1114"/>
        <end position="1131"/>
    </location>
</feature>
<feature type="transmembrane region" description="Helical" evidence="2">
    <location>
        <begin position="1039"/>
        <end position="1058"/>
    </location>
</feature>
<organism evidence="3 4">
    <name type="scientific">Paractinoplanes tereljensis</name>
    <dbReference type="NCBI Taxonomy" id="571912"/>
    <lineage>
        <taxon>Bacteria</taxon>
        <taxon>Bacillati</taxon>
        <taxon>Actinomycetota</taxon>
        <taxon>Actinomycetes</taxon>
        <taxon>Micromonosporales</taxon>
        <taxon>Micromonosporaceae</taxon>
        <taxon>Paractinoplanes</taxon>
    </lineage>
</organism>
<keyword evidence="2" id="KW-1133">Transmembrane helix</keyword>
<comment type="caution">
    <text evidence="3">The sequence shown here is derived from an EMBL/GenBank/DDBJ whole genome shotgun (WGS) entry which is preliminary data.</text>
</comment>
<feature type="region of interest" description="Disordered" evidence="1">
    <location>
        <begin position="1065"/>
        <end position="1144"/>
    </location>
</feature>
<keyword evidence="2" id="KW-0472">Membrane</keyword>
<name>A0A919U035_9ACTN</name>
<protein>
    <recommendedName>
        <fullName evidence="5">DUF11 domain-containing protein</fullName>
    </recommendedName>
</protein>
<sequence>MSEVANLTLLSSVTTGALRTACQMSTSQISGSSSVADLKVGSGTAANVSASTSIDLSPLLKADVNKQSATWDSGTGLLTYTVQALDVDLLSNSGLGTVASSEIAVAESICSGKVRLGPVKVTKVALAAGASGTPTVSVDNTGDAAAPNTVITVPLPPTGYQLGTVTSTGGGTCATDSTKVTCSGVTVPAGGTATVSLPVTRAVSATAAAAWAPSSGIDAISTPIAAVTGTTIESRGSGTLVTPQGASVGGLTVTVAAPPDGSLSPGDNGELTVTALNTAVTSQTNVPYAFLAPNNTTFRTPTVSYCTLTNSRRVDCTLSVNALATLKFPLPIKVDSTADPDVPLTGGCADAGHDGTCTIPPDTAIDTIKLGAIAIGATTVTVKQGESGNGVLKVRSNTAIALTTVRIPLSTLPSGFHVTSATGPSGGSACVLTSTLITCAAVPLLAGVDTPITVATSVDTGVANGVIWHATGITVTAGPKVVTGSADLVRTPADAATVTFTVTSPTGTVAPGGTTSLTVTGVNSSTVDATNRTATIKAPANATFGTLTGATASACTVTSSTVLTCAYSLTAGNTLTWTLPLKVATTAQDGDKVANGCVTADGDTTCGGSQDVRLQLATHGTLTVGGAIIKPGESGTATVSLSATADFDDLTLTVPLDDLPDDFTVDSADLGSDSCTAGTASVICTGVALVSGTARNLRLGVTVGSEISTDTVWRASGVTLVRADDTNDRLTASGVLVSTSATTFSVSVTVGAVSPTSPAPGQTTVLPITVKNTGPGTADPYPVTIMIPDGATHGTLPDRCVEGSTDRIVVCTESLAAGDSVLIKLPLIIDDGLASGTVITGGCVDQALSSGTPTFNYTCGESLDVAIPDFTVGQYDVDLGVTYSGGTVPLAGTTQPVVKLPYSNGGSAMADNVTFTIEPPTGVWIVKAEVLVDSSSQQAAGVGKQADSTVEATCAAATTGNANDVTCAAPDAAAESGHQLWLTLKLGAGVQTGTQAMRVTVTTTSDDGYAVNNTVDVPLALTAQDTDDDDSLPTTGADVARLGLLSVILLAFGLVLIIGARQREAVPATGVRHRSDRKPRHARPFFNRSGTATRAPAGSRASAEGIDGASRAARPADRAPRPPAHAKSEPARRHRSDGSDSAAR</sequence>
<evidence type="ECO:0000313" key="4">
    <source>
        <dbReference type="Proteomes" id="UP000623608"/>
    </source>
</evidence>
<gene>
    <name evidence="3" type="ORF">Ate02nite_96300</name>
</gene>
<dbReference type="EMBL" id="BOMY01000065">
    <property type="protein sequence ID" value="GIF26900.1"/>
    <property type="molecule type" value="Genomic_DNA"/>
</dbReference>
<evidence type="ECO:0008006" key="5">
    <source>
        <dbReference type="Google" id="ProtNLM"/>
    </source>
</evidence>
<dbReference type="InterPro" id="IPR013783">
    <property type="entry name" value="Ig-like_fold"/>
</dbReference>
<dbReference type="Gene3D" id="2.60.40.10">
    <property type="entry name" value="Immunoglobulins"/>
    <property type="match status" value="1"/>
</dbReference>
<keyword evidence="4" id="KW-1185">Reference proteome</keyword>
<feature type="compositionally biased region" description="Basic residues" evidence="1">
    <location>
        <begin position="1071"/>
        <end position="1083"/>
    </location>
</feature>
<proteinExistence type="predicted"/>
<dbReference type="AlphaFoldDB" id="A0A919U035"/>
<dbReference type="Proteomes" id="UP000623608">
    <property type="component" value="Unassembled WGS sequence"/>
</dbReference>
<dbReference type="GO" id="GO:0005975">
    <property type="term" value="P:carbohydrate metabolic process"/>
    <property type="evidence" value="ECO:0007669"/>
    <property type="project" value="UniProtKB-ARBA"/>
</dbReference>